<accession>A0A3S2UV22</accession>
<dbReference type="RefSeq" id="WP_127706136.1">
    <property type="nucleotide sequence ID" value="NZ_SACO01000002.1"/>
</dbReference>
<name>A0A3S2UV22_9SPHN</name>
<dbReference type="Proteomes" id="UP000282837">
    <property type="component" value="Unassembled WGS sequence"/>
</dbReference>
<dbReference type="NCBIfam" id="NF003768">
    <property type="entry name" value="PRK05365.1"/>
    <property type="match status" value="1"/>
</dbReference>
<dbReference type="Pfam" id="PF00881">
    <property type="entry name" value="Nitroreductase"/>
    <property type="match status" value="1"/>
</dbReference>
<dbReference type="InterPro" id="IPR050461">
    <property type="entry name" value="Nitroreductase_HadB/RutE"/>
</dbReference>
<dbReference type="InterPro" id="IPR000415">
    <property type="entry name" value="Nitroreductase-like"/>
</dbReference>
<sequence>MSKDMPFMRDALPPEALDQLFLTARSRNAWKPETLDPAIWQQLYDLVKMGATSANVSPARFVFCVSDEAKARVCQYMSGTNAAKSRDAAAIVIIAQDLDFAEKIPQLFPHNPGAKHWFGNPKVQSDTAFRNGTLQGAYLMLAARALGLDCGPMSGYDAAALDADFFAGTRVQSNFLCALGHGIDEPLDRLPRLPFEEACSLL</sequence>
<comment type="caution">
    <text evidence="2">The sequence shown here is derived from an EMBL/GenBank/DDBJ whole genome shotgun (WGS) entry which is preliminary data.</text>
</comment>
<reference evidence="2 3" key="1">
    <citation type="submission" date="2019-01" db="EMBL/GenBank/DDBJ databases">
        <authorList>
            <person name="Chen W.-M."/>
        </authorList>
    </citation>
    <scope>NUCLEOTIDE SEQUENCE [LARGE SCALE GENOMIC DNA]</scope>
    <source>
        <strain evidence="2 3">FSY-9</strain>
    </source>
</reference>
<evidence type="ECO:0000313" key="2">
    <source>
        <dbReference type="EMBL" id="RVU06965.1"/>
    </source>
</evidence>
<protein>
    <submittedName>
        <fullName evidence="2">Malonic semialdehyde reductase</fullName>
    </submittedName>
</protein>
<dbReference type="EMBL" id="SACO01000002">
    <property type="protein sequence ID" value="RVU06965.1"/>
    <property type="molecule type" value="Genomic_DNA"/>
</dbReference>
<dbReference type="PANTHER" id="PTHR43543:SF1">
    <property type="entry name" value="MALONIC SEMIALDEHYDE REDUCTASE RUTE-RELATED"/>
    <property type="match status" value="1"/>
</dbReference>
<organism evidence="2 3">
    <name type="scientific">Novosphingobium umbonatum</name>
    <dbReference type="NCBI Taxonomy" id="1908524"/>
    <lineage>
        <taxon>Bacteria</taxon>
        <taxon>Pseudomonadati</taxon>
        <taxon>Pseudomonadota</taxon>
        <taxon>Alphaproteobacteria</taxon>
        <taxon>Sphingomonadales</taxon>
        <taxon>Sphingomonadaceae</taxon>
        <taxon>Novosphingobium</taxon>
    </lineage>
</organism>
<proteinExistence type="predicted"/>
<keyword evidence="3" id="KW-1185">Reference proteome</keyword>
<evidence type="ECO:0000259" key="1">
    <source>
        <dbReference type="Pfam" id="PF00881"/>
    </source>
</evidence>
<dbReference type="SUPFAM" id="SSF55469">
    <property type="entry name" value="FMN-dependent nitroreductase-like"/>
    <property type="match status" value="1"/>
</dbReference>
<gene>
    <name evidence="2" type="ORF">EOE18_03125</name>
</gene>
<dbReference type="GO" id="GO:0016491">
    <property type="term" value="F:oxidoreductase activity"/>
    <property type="evidence" value="ECO:0007669"/>
    <property type="project" value="InterPro"/>
</dbReference>
<feature type="domain" description="Nitroreductase" evidence="1">
    <location>
        <begin position="7"/>
        <end position="162"/>
    </location>
</feature>
<dbReference type="OrthoDB" id="9784375at2"/>
<dbReference type="AlphaFoldDB" id="A0A3S2UV22"/>
<evidence type="ECO:0000313" key="3">
    <source>
        <dbReference type="Proteomes" id="UP000282837"/>
    </source>
</evidence>
<dbReference type="PANTHER" id="PTHR43543">
    <property type="entry name" value="MALONIC SEMIALDEHYDE REDUCTASE RUTE-RELATED"/>
    <property type="match status" value="1"/>
</dbReference>
<dbReference type="InterPro" id="IPR029479">
    <property type="entry name" value="Nitroreductase"/>
</dbReference>
<dbReference type="Gene3D" id="3.40.109.10">
    <property type="entry name" value="NADH Oxidase"/>
    <property type="match status" value="1"/>
</dbReference>